<keyword evidence="2" id="KW-1185">Reference proteome</keyword>
<dbReference type="HOGENOM" id="CLU_2603522_0_0_11"/>
<evidence type="ECO:0000313" key="2">
    <source>
        <dbReference type="Proteomes" id="UP000002007"/>
    </source>
</evidence>
<dbReference type="EMBL" id="CP000910">
    <property type="protein sequence ID" value="ABY23465.1"/>
    <property type="molecule type" value="Genomic_DNA"/>
</dbReference>
<dbReference type="STRING" id="288705.RSal33209_1729"/>
<name>A9WMF2_RENSM</name>
<organism evidence="1 2">
    <name type="scientific">Renibacterium salmoninarum (strain ATCC 33209 / DSM 20767 / JCM 11484 / NBRC 15589 / NCIMB 2235)</name>
    <dbReference type="NCBI Taxonomy" id="288705"/>
    <lineage>
        <taxon>Bacteria</taxon>
        <taxon>Bacillati</taxon>
        <taxon>Actinomycetota</taxon>
        <taxon>Actinomycetes</taxon>
        <taxon>Micrococcales</taxon>
        <taxon>Micrococcaceae</taxon>
        <taxon>Renibacterium</taxon>
    </lineage>
</organism>
<evidence type="ECO:0000313" key="1">
    <source>
        <dbReference type="EMBL" id="ABY23465.1"/>
    </source>
</evidence>
<dbReference type="KEGG" id="rsa:RSal33209_1729"/>
<gene>
    <name evidence="1" type="ordered locus">RSal33209_1729</name>
</gene>
<proteinExistence type="predicted"/>
<dbReference type="AlphaFoldDB" id="A9WMF2"/>
<dbReference type="Proteomes" id="UP000002007">
    <property type="component" value="Chromosome"/>
</dbReference>
<reference evidence="2" key="1">
    <citation type="journal article" date="2008" name="J. Bacteriol.">
        <title>Genome sequence of the fish pathogen Renibacterium salmoninarum suggests reductive evolution away from an environmental Arthrobacter ancestor.</title>
        <authorList>
            <person name="Wiens G.D."/>
            <person name="Rockey D.D."/>
            <person name="Wu Z."/>
            <person name="Chang J."/>
            <person name="Levy R."/>
            <person name="Crane S."/>
            <person name="Chen D.S."/>
            <person name="Capri G.R."/>
            <person name="Burnett J.R."/>
            <person name="Sudheesh P.S."/>
            <person name="Schipma M.J."/>
            <person name="Burd H."/>
            <person name="Bhattacharyya A."/>
            <person name="Rhodes L.D."/>
            <person name="Kaul R."/>
            <person name="Strom M.S."/>
        </authorList>
    </citation>
    <scope>NUCLEOTIDE SEQUENCE [LARGE SCALE GENOMIC DNA]</scope>
    <source>
        <strain evidence="2">ATCC 33209 / DSM 20767 / JCM 11484 / NBRC 15589 / NCIMB 2235</strain>
    </source>
</reference>
<protein>
    <submittedName>
        <fullName evidence="1">Uncharacterized protein</fullName>
    </submittedName>
</protein>
<sequence>MMAASLESPGILRTIPGPDVPDYTIVLLNEAWQFEISTADVLTGTCLRNGPAPQMLIQVDPDQLHLQVIAGVVSARLMY</sequence>
<accession>A9WMF2</accession>